<feature type="signal peptide" evidence="3">
    <location>
        <begin position="1"/>
        <end position="27"/>
    </location>
</feature>
<name>A0ABW6S7L5_9NOCA</name>
<dbReference type="GO" id="GO:0030414">
    <property type="term" value="F:peptidase inhibitor activity"/>
    <property type="evidence" value="ECO:0007669"/>
    <property type="project" value="UniProtKB-KW"/>
</dbReference>
<keyword evidence="3" id="KW-0732">Signal</keyword>
<keyword evidence="6" id="KW-1185">Reference proteome</keyword>
<accession>A0ABW6S7L5</accession>
<evidence type="ECO:0000256" key="1">
    <source>
        <dbReference type="ARBA" id="ARBA00022690"/>
    </source>
</evidence>
<dbReference type="EMBL" id="JBIAQY010000013">
    <property type="protein sequence ID" value="MFF3572280.1"/>
    <property type="molecule type" value="Genomic_DNA"/>
</dbReference>
<proteinExistence type="predicted"/>
<dbReference type="SUPFAM" id="SSF141066">
    <property type="entry name" value="ICP-like"/>
    <property type="match status" value="1"/>
</dbReference>
<feature type="chain" id="PRO_5047227845" evidence="3">
    <location>
        <begin position="28"/>
        <end position="138"/>
    </location>
</feature>
<dbReference type="RefSeq" id="WP_157186331.1">
    <property type="nucleotide sequence ID" value="NZ_JBIAQY010000013.1"/>
</dbReference>
<dbReference type="PANTHER" id="PTHR36530:SF1">
    <property type="entry name" value="AMOEBIASIN-1"/>
    <property type="match status" value="1"/>
</dbReference>
<keyword evidence="1 5" id="KW-0646">Protease inhibitor</keyword>
<evidence type="ECO:0000313" key="5">
    <source>
        <dbReference type="EMBL" id="MFF3572280.1"/>
    </source>
</evidence>
<feature type="domain" description="Proteinase inhibitor I42 chagasin" evidence="4">
    <location>
        <begin position="51"/>
        <end position="134"/>
    </location>
</feature>
<evidence type="ECO:0000256" key="3">
    <source>
        <dbReference type="SAM" id="SignalP"/>
    </source>
</evidence>
<dbReference type="InterPro" id="IPR018990">
    <property type="entry name" value="Prot_inh_I42_chagasin"/>
</dbReference>
<evidence type="ECO:0000259" key="4">
    <source>
        <dbReference type="Pfam" id="PF09394"/>
    </source>
</evidence>
<dbReference type="Proteomes" id="UP001601992">
    <property type="component" value="Unassembled WGS sequence"/>
</dbReference>
<gene>
    <name evidence="5" type="ORF">ACFYXQ_31355</name>
</gene>
<dbReference type="InterPro" id="IPR052781">
    <property type="entry name" value="Cys_protease_inhibitor_I42"/>
</dbReference>
<dbReference type="InterPro" id="IPR036331">
    <property type="entry name" value="Chagasin-like_sf"/>
</dbReference>
<sequence length="138" mass="14036">MRTPLRMIVLGLALVAGGANVVGVAAAIPTASPVDEPVIVGTDGNGQSRSLSVGQELAVALPDNPSSGYVWKLSPIDQGVLHQEGEPQFRSTNPIPGAAGTSVWTFTAAGHGHTTLRLVSVRAGSAPAQTFTENITVG</sequence>
<evidence type="ECO:0000313" key="6">
    <source>
        <dbReference type="Proteomes" id="UP001601992"/>
    </source>
</evidence>
<reference evidence="5 6" key="1">
    <citation type="submission" date="2024-10" db="EMBL/GenBank/DDBJ databases">
        <title>The Natural Products Discovery Center: Release of the First 8490 Sequenced Strains for Exploring Actinobacteria Biosynthetic Diversity.</title>
        <authorList>
            <person name="Kalkreuter E."/>
            <person name="Kautsar S.A."/>
            <person name="Yang D."/>
            <person name="Bader C.D."/>
            <person name="Teijaro C.N."/>
            <person name="Fluegel L."/>
            <person name="Davis C.M."/>
            <person name="Simpson J.R."/>
            <person name="Lauterbach L."/>
            <person name="Steele A.D."/>
            <person name="Gui C."/>
            <person name="Meng S."/>
            <person name="Li G."/>
            <person name="Viehrig K."/>
            <person name="Ye F."/>
            <person name="Su P."/>
            <person name="Kiefer A.F."/>
            <person name="Nichols A."/>
            <person name="Cepeda A.J."/>
            <person name="Yan W."/>
            <person name="Fan B."/>
            <person name="Jiang Y."/>
            <person name="Adhikari A."/>
            <person name="Zheng C.-J."/>
            <person name="Schuster L."/>
            <person name="Cowan T.M."/>
            <person name="Smanski M.J."/>
            <person name="Chevrette M.G."/>
            <person name="De Carvalho L.P.S."/>
            <person name="Shen B."/>
        </authorList>
    </citation>
    <scope>NUCLEOTIDE SEQUENCE [LARGE SCALE GENOMIC DNA]</scope>
    <source>
        <strain evidence="5 6">NPDC002593</strain>
    </source>
</reference>
<dbReference type="PANTHER" id="PTHR36530">
    <property type="entry name" value="INHIBITOR OF CYSTEINE PEPTIDASE"/>
    <property type="match status" value="1"/>
</dbReference>
<dbReference type="Pfam" id="PF09394">
    <property type="entry name" value="Inhibitor_I42"/>
    <property type="match status" value="1"/>
</dbReference>
<organism evidence="5 6">
    <name type="scientific">Nocardia jiangxiensis</name>
    <dbReference type="NCBI Taxonomy" id="282685"/>
    <lineage>
        <taxon>Bacteria</taxon>
        <taxon>Bacillati</taxon>
        <taxon>Actinomycetota</taxon>
        <taxon>Actinomycetes</taxon>
        <taxon>Mycobacteriales</taxon>
        <taxon>Nocardiaceae</taxon>
        <taxon>Nocardia</taxon>
    </lineage>
</organism>
<protein>
    <submittedName>
        <fullName evidence="5">Protease inhibitor I42 family protein</fullName>
    </submittedName>
</protein>
<evidence type="ECO:0000256" key="2">
    <source>
        <dbReference type="ARBA" id="ARBA00022704"/>
    </source>
</evidence>
<keyword evidence="2" id="KW-0789">Thiol protease inhibitor</keyword>
<comment type="caution">
    <text evidence="5">The sequence shown here is derived from an EMBL/GenBank/DDBJ whole genome shotgun (WGS) entry which is preliminary data.</text>
</comment>
<dbReference type="Gene3D" id="2.60.40.2020">
    <property type="match status" value="1"/>
</dbReference>